<dbReference type="SUPFAM" id="SSF51261">
    <property type="entry name" value="Duplicated hybrid motif"/>
    <property type="match status" value="1"/>
</dbReference>
<organism evidence="4">
    <name type="scientific">Desulfitobacterium hafniense</name>
    <name type="common">Desulfitobacterium frappieri</name>
    <dbReference type="NCBI Taxonomy" id="49338"/>
    <lineage>
        <taxon>Bacteria</taxon>
        <taxon>Bacillati</taxon>
        <taxon>Bacillota</taxon>
        <taxon>Clostridia</taxon>
        <taxon>Eubacteriales</taxon>
        <taxon>Desulfitobacteriaceae</taxon>
        <taxon>Desulfitobacterium</taxon>
    </lineage>
</organism>
<dbReference type="PROSITE" id="PS51109">
    <property type="entry name" value="G5"/>
    <property type="match status" value="1"/>
</dbReference>
<dbReference type="Pfam" id="PF01476">
    <property type="entry name" value="LysM"/>
    <property type="match status" value="1"/>
</dbReference>
<sequence length="482" mass="52142">MSNWKGGLDGISQSIKENLTKVLGRFSESKVAWEFPKIVLGVMGLMVVLGGGLYYSQTTTAAALMLNGQEIGYVASPDAGKQLVDSILVSQGDSSDLVAKTHDQIEFQDTRIRKGTLQENSVTEAKLNNLISTYFEGVQFSIEDAPIAILPSEDDFQKILQAYQEIYAKPSENNTITSVEFKELISSQPVEVQQAEFSSPEMVLETLRKGHEARTEYVVQPNDSWWLIARKNDMLTKEVLAGNPGMDEDKTLQVGEKINLVKVTPYLTVVSKGIYTGTETIPFDVESKTDYSLPSGSSVVRQEGSDGSKKVTYFYVQENGKNIEKEVLEEKIIQQPVTQVIAKGPTYASANVALSRGSGKVSGLGWPLRGGLNSYYGYRWGSFHTGLDIGGDTGQPFVAAAGGTVSSVGWSGGYGNMILIDHGNGVATRYAHASKVSVSNGQQISKGESIGLVGSTGRSTGPHLHFEVIINGDTVNPLNYLP</sequence>
<dbReference type="Proteomes" id="UP000054623">
    <property type="component" value="Unassembled WGS sequence"/>
</dbReference>
<reference evidence="5 6" key="2">
    <citation type="submission" date="2015-12" db="EMBL/GenBank/DDBJ databases">
        <title>Draft Genome Sequence of Desulfitobacterium hafniense Strain DH, a Sulfate-reducing Bacterium Isolated from Paddy Soils.</title>
        <authorList>
            <person name="Bao P."/>
            <person name="Zhang X."/>
            <person name="Li G."/>
        </authorList>
    </citation>
    <scope>NUCLEOTIDE SEQUENCE [LARGE SCALE GENOMIC DNA]</scope>
    <source>
        <strain evidence="5 6">DH</strain>
    </source>
</reference>
<feature type="domain" description="G5" evidence="2">
    <location>
        <begin position="267"/>
        <end position="347"/>
    </location>
</feature>
<evidence type="ECO:0000256" key="1">
    <source>
        <dbReference type="ARBA" id="ARBA00022729"/>
    </source>
</evidence>
<dbReference type="InterPro" id="IPR011055">
    <property type="entry name" value="Dup_hybrid_motif"/>
</dbReference>
<dbReference type="EMBL" id="LOCK01000028">
    <property type="protein sequence ID" value="KTE91039.1"/>
    <property type="molecule type" value="Genomic_DNA"/>
</dbReference>
<evidence type="ECO:0000259" key="2">
    <source>
        <dbReference type="PROSITE" id="PS51109"/>
    </source>
</evidence>
<evidence type="ECO:0000259" key="3">
    <source>
        <dbReference type="PROSITE" id="PS51782"/>
    </source>
</evidence>
<dbReference type="Pfam" id="PF07501">
    <property type="entry name" value="G5"/>
    <property type="match status" value="1"/>
</dbReference>
<dbReference type="PROSITE" id="PS51782">
    <property type="entry name" value="LYSM"/>
    <property type="match status" value="1"/>
</dbReference>
<dbReference type="Gene3D" id="2.20.230.10">
    <property type="entry name" value="Resuscitation-promoting factor rpfb"/>
    <property type="match status" value="1"/>
</dbReference>
<dbReference type="Gene3D" id="2.70.70.10">
    <property type="entry name" value="Glucose Permease (Domain IIA)"/>
    <property type="match status" value="1"/>
</dbReference>
<dbReference type="InterPro" id="IPR018392">
    <property type="entry name" value="LysM"/>
</dbReference>
<feature type="domain" description="LysM" evidence="3">
    <location>
        <begin position="215"/>
        <end position="260"/>
    </location>
</feature>
<dbReference type="RefSeq" id="WP_058491361.1">
    <property type="nucleotide sequence ID" value="NZ_JAYFNZ010000052.1"/>
</dbReference>
<evidence type="ECO:0000313" key="5">
    <source>
        <dbReference type="EMBL" id="KTE91039.1"/>
    </source>
</evidence>
<evidence type="ECO:0000313" key="6">
    <source>
        <dbReference type="Proteomes" id="UP000054623"/>
    </source>
</evidence>
<reference evidence="4" key="1">
    <citation type="submission" date="2014-07" db="EMBL/GenBank/DDBJ databases">
        <authorList>
            <person name="Hornung V.Bastian."/>
        </authorList>
    </citation>
    <scope>NUCLEOTIDE SEQUENCE</scope>
    <source>
        <strain evidence="4">PCE-S</strain>
    </source>
</reference>
<dbReference type="SUPFAM" id="SSF54106">
    <property type="entry name" value="LysM domain"/>
    <property type="match status" value="1"/>
</dbReference>
<dbReference type="Pfam" id="PF01551">
    <property type="entry name" value="Peptidase_M23"/>
    <property type="match status" value="1"/>
</dbReference>
<dbReference type="GO" id="GO:0004222">
    <property type="term" value="F:metalloendopeptidase activity"/>
    <property type="evidence" value="ECO:0007669"/>
    <property type="project" value="TreeGrafter"/>
</dbReference>
<gene>
    <name evidence="5" type="ORF">AT727_05410</name>
    <name evidence="4" type="ORF">DPCES_1771</name>
</gene>
<evidence type="ECO:0000313" key="4">
    <source>
        <dbReference type="EMBL" id="CDX01658.1"/>
    </source>
</evidence>
<name>A0A098AYF9_DESHA</name>
<proteinExistence type="predicted"/>
<dbReference type="AlphaFoldDB" id="A0A098AYF9"/>
<dbReference type="InterPro" id="IPR036779">
    <property type="entry name" value="LysM_dom_sf"/>
</dbReference>
<dbReference type="EMBL" id="LK996017">
    <property type="protein sequence ID" value="CDX01658.1"/>
    <property type="molecule type" value="Genomic_DNA"/>
</dbReference>
<keyword evidence="1" id="KW-0732">Signal</keyword>
<dbReference type="PANTHER" id="PTHR21666:SF270">
    <property type="entry name" value="MUREIN HYDROLASE ACTIVATOR ENVC"/>
    <property type="match status" value="1"/>
</dbReference>
<dbReference type="InterPro" id="IPR011098">
    <property type="entry name" value="G5_dom"/>
</dbReference>
<dbReference type="OrthoDB" id="9814460at2"/>
<protein>
    <submittedName>
        <fullName evidence="4">LysM domain protein</fullName>
    </submittedName>
    <submittedName>
        <fullName evidence="5">Metalloendopeptidase</fullName>
    </submittedName>
</protein>
<dbReference type="SMART" id="SM01208">
    <property type="entry name" value="G5"/>
    <property type="match status" value="1"/>
</dbReference>
<dbReference type="PANTHER" id="PTHR21666">
    <property type="entry name" value="PEPTIDASE-RELATED"/>
    <property type="match status" value="1"/>
</dbReference>
<dbReference type="CDD" id="cd12797">
    <property type="entry name" value="M23_peptidase"/>
    <property type="match status" value="1"/>
</dbReference>
<dbReference type="InterPro" id="IPR016047">
    <property type="entry name" value="M23ase_b-sheet_dom"/>
</dbReference>
<dbReference type="CDD" id="cd00118">
    <property type="entry name" value="LysM"/>
    <property type="match status" value="1"/>
</dbReference>
<accession>A0A098AYF9</accession>
<dbReference type="Gene3D" id="3.10.350.10">
    <property type="entry name" value="LysM domain"/>
    <property type="match status" value="1"/>
</dbReference>
<dbReference type="InterPro" id="IPR050570">
    <property type="entry name" value="Cell_wall_metabolism_enzyme"/>
</dbReference>
<dbReference type="PATRIC" id="fig|49338.4.peg.1905"/>